<keyword evidence="1 3" id="KW-0808">Transferase</keyword>
<dbReference type="AlphaFoldDB" id="A0A7X4W3R1"/>
<dbReference type="GO" id="GO:0008757">
    <property type="term" value="F:S-adenosylmethionine-dependent methyltransferase activity"/>
    <property type="evidence" value="ECO:0007669"/>
    <property type="project" value="InterPro"/>
</dbReference>
<evidence type="ECO:0000256" key="1">
    <source>
        <dbReference type="ARBA" id="ARBA00022679"/>
    </source>
</evidence>
<comment type="caution">
    <text evidence="3">The sequence shown here is derived from an EMBL/GenBank/DDBJ whole genome shotgun (WGS) entry which is preliminary data.</text>
</comment>
<dbReference type="EMBL" id="WUTT01000001">
    <property type="protein sequence ID" value="NAW33608.1"/>
    <property type="molecule type" value="Genomic_DNA"/>
</dbReference>
<dbReference type="PANTHER" id="PTHR44068:SF11">
    <property type="entry name" value="GERANYL DIPHOSPHATE 2-C-METHYLTRANSFERASE"/>
    <property type="match status" value="1"/>
</dbReference>
<protein>
    <submittedName>
        <fullName evidence="3">Methyltransferase domain-containing protein</fullName>
    </submittedName>
</protein>
<dbReference type="OrthoDB" id="529208at2"/>
<dbReference type="Proteomes" id="UP000487929">
    <property type="component" value="Unassembled WGS sequence"/>
</dbReference>
<sequence>MPAAHTSSHASLTDHYDAPAHAGSAPLLVRLESAFRAAGCDPARLSLDEVAGIDQLHLGGRRASRHLAALGRLASGERVLDVGCGTGGASRLLADEFGCEVVGVDITAAFVEVAEWLSAMTGLDRQTRFLCADAARMPLPDGGFDAVWCQHALMNMPDVSTVLGEWRRLLVPGGRVLLHEVVAGDNPEPLALPVPWASRPAESHLQARAELEARLAEAGFVLEALEDVTEGALAWRQKHSRREASEPPVGPGLPGPGLIFGERFVEMGRNLRDNLAAGKVRILAGCWRQA</sequence>
<evidence type="ECO:0000313" key="4">
    <source>
        <dbReference type="Proteomes" id="UP000487929"/>
    </source>
</evidence>
<dbReference type="Gene3D" id="3.40.50.150">
    <property type="entry name" value="Vaccinia Virus protein VP39"/>
    <property type="match status" value="1"/>
</dbReference>
<evidence type="ECO:0000259" key="2">
    <source>
        <dbReference type="Pfam" id="PF08241"/>
    </source>
</evidence>
<dbReference type="PANTHER" id="PTHR44068">
    <property type="entry name" value="ZGC:194242"/>
    <property type="match status" value="1"/>
</dbReference>
<proteinExistence type="predicted"/>
<gene>
    <name evidence="3" type="ORF">GRB96_04120</name>
</gene>
<reference evidence="3 4" key="1">
    <citation type="submission" date="2019-12" db="EMBL/GenBank/DDBJ databases">
        <title>Draft genome sequencing of Halomonas alimentaria DSM 15356.</title>
        <authorList>
            <person name="Pandiyan K."/>
            <person name="Kushwaha P."/>
            <person name="Gowdham M."/>
            <person name="Chakdar H."/>
            <person name="Singh A."/>
            <person name="Kumar M."/>
            <person name="Saxena A.K."/>
        </authorList>
    </citation>
    <scope>NUCLEOTIDE SEQUENCE [LARGE SCALE GENOMIC DNA]</scope>
    <source>
        <strain evidence="3 4">DSM 15356</strain>
    </source>
</reference>
<dbReference type="InterPro" id="IPR050447">
    <property type="entry name" value="Erg6_SMT_methyltransf"/>
</dbReference>
<accession>A0A7X4W3R1</accession>
<name>A0A7X4W3R1_9GAMM</name>
<keyword evidence="3" id="KW-0489">Methyltransferase</keyword>
<feature type="domain" description="Methyltransferase type 11" evidence="2">
    <location>
        <begin position="80"/>
        <end position="177"/>
    </location>
</feature>
<dbReference type="InterPro" id="IPR029063">
    <property type="entry name" value="SAM-dependent_MTases_sf"/>
</dbReference>
<dbReference type="CDD" id="cd02440">
    <property type="entry name" value="AdoMet_MTases"/>
    <property type="match status" value="1"/>
</dbReference>
<keyword evidence="4" id="KW-1185">Reference proteome</keyword>
<organism evidence="3 4">
    <name type="scientific">Halomonas alimentaria</name>
    <dbReference type="NCBI Taxonomy" id="147248"/>
    <lineage>
        <taxon>Bacteria</taxon>
        <taxon>Pseudomonadati</taxon>
        <taxon>Pseudomonadota</taxon>
        <taxon>Gammaproteobacteria</taxon>
        <taxon>Oceanospirillales</taxon>
        <taxon>Halomonadaceae</taxon>
        <taxon>Halomonas</taxon>
    </lineage>
</organism>
<dbReference type="GO" id="GO:0032259">
    <property type="term" value="P:methylation"/>
    <property type="evidence" value="ECO:0007669"/>
    <property type="project" value="UniProtKB-KW"/>
</dbReference>
<dbReference type="Pfam" id="PF08241">
    <property type="entry name" value="Methyltransf_11"/>
    <property type="match status" value="1"/>
</dbReference>
<dbReference type="SUPFAM" id="SSF53335">
    <property type="entry name" value="S-adenosyl-L-methionine-dependent methyltransferases"/>
    <property type="match status" value="1"/>
</dbReference>
<dbReference type="InterPro" id="IPR013216">
    <property type="entry name" value="Methyltransf_11"/>
</dbReference>
<evidence type="ECO:0000313" key="3">
    <source>
        <dbReference type="EMBL" id="NAW33608.1"/>
    </source>
</evidence>
<dbReference type="RefSeq" id="WP_161430773.1">
    <property type="nucleotide sequence ID" value="NZ_WUTT01000001.1"/>
</dbReference>